<evidence type="ECO:0000256" key="2">
    <source>
        <dbReference type="ARBA" id="ARBA00023125"/>
    </source>
</evidence>
<dbReference type="SUPFAM" id="SSF48498">
    <property type="entry name" value="Tetracyclin repressor-like, C-terminal domain"/>
    <property type="match status" value="1"/>
</dbReference>
<dbReference type="Gene3D" id="1.10.10.60">
    <property type="entry name" value="Homeodomain-like"/>
    <property type="match status" value="1"/>
</dbReference>
<dbReference type="Pfam" id="PF00440">
    <property type="entry name" value="TetR_N"/>
    <property type="match status" value="1"/>
</dbReference>
<evidence type="ECO:0000259" key="5">
    <source>
        <dbReference type="PROSITE" id="PS50977"/>
    </source>
</evidence>
<dbReference type="AlphaFoldDB" id="A0A7K1L6E6"/>
<dbReference type="Gene3D" id="1.10.357.10">
    <property type="entry name" value="Tetracycline Repressor, domain 2"/>
    <property type="match status" value="1"/>
</dbReference>
<sequence length="190" mass="20731">MARPRRFEEGRAVDAAMRAFWTAGYEGTSTRDLCEATGLGRSSVYNTFSSKHDLFMRALAHYMDERTGRLLDLLEGDGSPKEKLRTLLLQTADLETGDPVGCLVVNTMVEMVQRDPEIAAMVERDQRRRVEALRAAIEAGMRAGEIDAARDPAALTHYIVAIVSGMRVAASGGADHETLVSIAETAMTAL</sequence>
<keyword evidence="2 4" id="KW-0238">DNA-binding</keyword>
<name>A0A7K1L6E6_9ACTN</name>
<dbReference type="InterPro" id="IPR001647">
    <property type="entry name" value="HTH_TetR"/>
</dbReference>
<dbReference type="InterPro" id="IPR011075">
    <property type="entry name" value="TetR_C"/>
</dbReference>
<dbReference type="PANTHER" id="PTHR47506">
    <property type="entry name" value="TRANSCRIPTIONAL REGULATORY PROTEIN"/>
    <property type="match status" value="1"/>
</dbReference>
<feature type="domain" description="HTH tetR-type" evidence="5">
    <location>
        <begin position="6"/>
        <end position="66"/>
    </location>
</feature>
<reference evidence="6 7" key="1">
    <citation type="submission" date="2019-11" db="EMBL/GenBank/DDBJ databases">
        <authorList>
            <person name="Cao P."/>
        </authorList>
    </citation>
    <scope>NUCLEOTIDE SEQUENCE [LARGE SCALE GENOMIC DNA]</scope>
    <source>
        <strain evidence="6 7">NEAU-AAG5</strain>
    </source>
</reference>
<dbReference type="SUPFAM" id="SSF46689">
    <property type="entry name" value="Homeodomain-like"/>
    <property type="match status" value="1"/>
</dbReference>
<dbReference type="PANTHER" id="PTHR47506:SF1">
    <property type="entry name" value="HTH-TYPE TRANSCRIPTIONAL REGULATOR YJDC"/>
    <property type="match status" value="1"/>
</dbReference>
<dbReference type="EMBL" id="WOFH01000009">
    <property type="protein sequence ID" value="MUN39835.1"/>
    <property type="molecule type" value="Genomic_DNA"/>
</dbReference>
<dbReference type="InterPro" id="IPR036271">
    <property type="entry name" value="Tet_transcr_reg_TetR-rel_C_sf"/>
</dbReference>
<dbReference type="Pfam" id="PF16925">
    <property type="entry name" value="TetR_C_13"/>
    <property type="match status" value="1"/>
</dbReference>
<dbReference type="GO" id="GO:0003677">
    <property type="term" value="F:DNA binding"/>
    <property type="evidence" value="ECO:0007669"/>
    <property type="project" value="UniProtKB-UniRule"/>
</dbReference>
<keyword evidence="7" id="KW-1185">Reference proteome</keyword>
<gene>
    <name evidence="6" type="ORF">GNZ18_25035</name>
</gene>
<keyword evidence="1" id="KW-0805">Transcription regulation</keyword>
<dbReference type="InterPro" id="IPR009057">
    <property type="entry name" value="Homeodomain-like_sf"/>
</dbReference>
<keyword evidence="3" id="KW-0804">Transcription</keyword>
<comment type="caution">
    <text evidence="6">The sequence shown here is derived from an EMBL/GenBank/DDBJ whole genome shotgun (WGS) entry which is preliminary data.</text>
</comment>
<dbReference type="RefSeq" id="WP_156218985.1">
    <property type="nucleotide sequence ID" value="NZ_WOFH01000009.1"/>
</dbReference>
<protein>
    <submittedName>
        <fullName evidence="6">TetR family transcriptional regulator</fullName>
    </submittedName>
</protein>
<evidence type="ECO:0000256" key="4">
    <source>
        <dbReference type="PROSITE-ProRule" id="PRU00335"/>
    </source>
</evidence>
<evidence type="ECO:0000313" key="7">
    <source>
        <dbReference type="Proteomes" id="UP000432015"/>
    </source>
</evidence>
<feature type="DNA-binding region" description="H-T-H motif" evidence="4">
    <location>
        <begin position="29"/>
        <end position="48"/>
    </location>
</feature>
<evidence type="ECO:0000256" key="3">
    <source>
        <dbReference type="ARBA" id="ARBA00023163"/>
    </source>
</evidence>
<organism evidence="6 7">
    <name type="scientific">Actinomadura litoris</name>
    <dbReference type="NCBI Taxonomy" id="2678616"/>
    <lineage>
        <taxon>Bacteria</taxon>
        <taxon>Bacillati</taxon>
        <taxon>Actinomycetota</taxon>
        <taxon>Actinomycetes</taxon>
        <taxon>Streptosporangiales</taxon>
        <taxon>Thermomonosporaceae</taxon>
        <taxon>Actinomadura</taxon>
    </lineage>
</organism>
<dbReference type="Proteomes" id="UP000432015">
    <property type="component" value="Unassembled WGS sequence"/>
</dbReference>
<evidence type="ECO:0000256" key="1">
    <source>
        <dbReference type="ARBA" id="ARBA00023015"/>
    </source>
</evidence>
<dbReference type="PROSITE" id="PS50977">
    <property type="entry name" value="HTH_TETR_2"/>
    <property type="match status" value="1"/>
</dbReference>
<evidence type="ECO:0000313" key="6">
    <source>
        <dbReference type="EMBL" id="MUN39835.1"/>
    </source>
</evidence>
<accession>A0A7K1L6E6</accession>
<proteinExistence type="predicted"/>